<proteinExistence type="predicted"/>
<keyword evidence="3" id="KW-1185">Reference proteome</keyword>
<feature type="compositionally biased region" description="Polar residues" evidence="1">
    <location>
        <begin position="146"/>
        <end position="164"/>
    </location>
</feature>
<evidence type="ECO:0000313" key="3">
    <source>
        <dbReference type="Proteomes" id="UP000035680"/>
    </source>
</evidence>
<dbReference type="InterPro" id="IPR045107">
    <property type="entry name" value="SAC3/GANP/THP3"/>
</dbReference>
<dbReference type="AlphaFoldDB" id="A0A0K0FLN5"/>
<reference evidence="3" key="1">
    <citation type="submission" date="2014-07" db="EMBL/GenBank/DDBJ databases">
        <authorList>
            <person name="Martin A.A"/>
            <person name="De Silva N."/>
        </authorList>
    </citation>
    <scope>NUCLEOTIDE SEQUENCE</scope>
</reference>
<evidence type="ECO:0000259" key="2">
    <source>
        <dbReference type="Pfam" id="PF03399"/>
    </source>
</evidence>
<dbReference type="GO" id="GO:0005737">
    <property type="term" value="C:cytoplasm"/>
    <property type="evidence" value="ECO:0007669"/>
    <property type="project" value="TreeGrafter"/>
</dbReference>
<feature type="domain" description="SAC3/GANP/THP3 conserved" evidence="2">
    <location>
        <begin position="365"/>
        <end position="651"/>
    </location>
</feature>
<dbReference type="STRING" id="75913.A0A0K0FLN5"/>
<sequence>MSFHFSFGGSSKNQSTEQSSKNAFSQEPTKSIFGSSAFGQPKLSLDKGSDGSSSFSFNSGSLKEVNSISNDKKVFVFGGKSQNSNSNDSTLNKLSSKTYINDVFGGKDNDASINNKVNQIESSKTIFGKSMFKTETTENNDKILNGKSNQTKPDDSNPQSSSDIVQPRKRLGGNSLLGISKYIQKISNENTRIDSDTMKRMNVSKRAIYNTKLMEGNNVNEDEFGVNVNGFSDRNTIKNKFVDKDSSDRFLASKRLAAMKKPITNITGDKVTNQKFQITNNKKQVFENSDSSYQESFQNDIFSEQLSDVKMQARKELQALIGKYCPNDMDKYEMLKRRNQIMNKGRVIDTDYRTADSKIGISENMCSELEYYTRIVQKRVSPYECNPDGSFNINLMVKDFERSAADQEYPLPHELRTEECLIKTLRYLFIKIVPFVPEDKHSQEVWYDFIWHRTRSIRKDLMQQGITTEKAVQIFETCARFHIFVSYRLCNLNAIEFSQKLNNEHLSKSMHSIRHCYEDLAKENIFCKNEVEFACYDLLMNLHDSKVLSRTNRYRRDIMESEKMKTTIKLVKEYQSNNYVKFFQIVRNECDFLQCCLLHRYFSEFRSRAMAIILTAYNNCTMHLEYLTEILALDDVCDTMKLASFYHLDYSKSDPMLLILSRVDTTDIEIEDEYTSDKWIDGKLKDQLAAVLLGTSDLEDPLFPEISLSFDEHDCYNNDAVAKKFLEGNKMDPEKMKLLKEKRLKDEVIGNYTRLLSEYTKQNIKIDFIKNAFQFEIQVASCVHSIANDVLNEFEDVKREVIEKICKDVYHSENIKNKEKLTKQKNEIISLYSTNICKHFIDEIFKENLKEICENTLRSEIKSLLDTEIVSVTKHLLFHVLFTTRNEIIRNISLNVFKSHVVEVRKGLERIKKRRINRIVINCAMFWINIARQNIKRRNYEFKILNSLPEKPLNISSSEVAKKFKIKRGYSFHDENSFVEVKFNKRPKSSGDIMRQLEKIKLEQKLNEFIERRRKRLAIKAFNIWQYNTKLIQKRRQVLTIFNKSVEL</sequence>
<dbReference type="GO" id="GO:0006406">
    <property type="term" value="P:mRNA export from nucleus"/>
    <property type="evidence" value="ECO:0007669"/>
    <property type="project" value="TreeGrafter"/>
</dbReference>
<feature type="region of interest" description="Disordered" evidence="1">
    <location>
        <begin position="137"/>
        <end position="170"/>
    </location>
</feature>
<dbReference type="PANTHER" id="PTHR12436:SF3">
    <property type="entry name" value="GERMINAL-CENTER ASSOCIATED NUCLEAR PROTEIN"/>
    <property type="match status" value="1"/>
</dbReference>
<organism evidence="3 4">
    <name type="scientific">Strongyloides venezuelensis</name>
    <name type="common">Threadworm</name>
    <dbReference type="NCBI Taxonomy" id="75913"/>
    <lineage>
        <taxon>Eukaryota</taxon>
        <taxon>Metazoa</taxon>
        <taxon>Ecdysozoa</taxon>
        <taxon>Nematoda</taxon>
        <taxon>Chromadorea</taxon>
        <taxon>Rhabditida</taxon>
        <taxon>Tylenchina</taxon>
        <taxon>Panagrolaimomorpha</taxon>
        <taxon>Strongyloidoidea</taxon>
        <taxon>Strongyloididae</taxon>
        <taxon>Strongyloides</taxon>
    </lineage>
</organism>
<dbReference type="Gene3D" id="1.25.40.990">
    <property type="match status" value="1"/>
</dbReference>
<reference evidence="4" key="2">
    <citation type="submission" date="2015-08" db="UniProtKB">
        <authorList>
            <consortium name="WormBaseParasite"/>
        </authorList>
    </citation>
    <scope>IDENTIFICATION</scope>
</reference>
<evidence type="ECO:0000256" key="1">
    <source>
        <dbReference type="SAM" id="MobiDB-lite"/>
    </source>
</evidence>
<dbReference type="InterPro" id="IPR005062">
    <property type="entry name" value="SAC3/GANP/THP3_conserved"/>
</dbReference>
<feature type="compositionally biased region" description="Polar residues" evidence="1">
    <location>
        <begin position="8"/>
        <end position="38"/>
    </location>
</feature>
<dbReference type="PANTHER" id="PTHR12436">
    <property type="entry name" value="80 KDA MCM3-ASSOCIATED PROTEIN"/>
    <property type="match status" value="1"/>
</dbReference>
<name>A0A0K0FLN5_STRVS</name>
<protein>
    <submittedName>
        <fullName evidence="4">Germinal-center associated nuclear protein (inferred by orthology to a human protein)</fullName>
    </submittedName>
</protein>
<dbReference type="GO" id="GO:0070390">
    <property type="term" value="C:transcription export complex 2"/>
    <property type="evidence" value="ECO:0007669"/>
    <property type="project" value="TreeGrafter"/>
</dbReference>
<dbReference type="Pfam" id="PF03399">
    <property type="entry name" value="SAC3_GANP"/>
    <property type="match status" value="1"/>
</dbReference>
<accession>A0A0K0FLN5</accession>
<feature type="region of interest" description="Disordered" evidence="1">
    <location>
        <begin position="1"/>
        <end position="53"/>
    </location>
</feature>
<dbReference type="WBParaSite" id="SVE_0995100.1">
    <property type="protein sequence ID" value="SVE_0995100.1"/>
    <property type="gene ID" value="SVE_0995100"/>
</dbReference>
<dbReference type="Proteomes" id="UP000035680">
    <property type="component" value="Unassembled WGS sequence"/>
</dbReference>
<evidence type="ECO:0000313" key="4">
    <source>
        <dbReference type="WBParaSite" id="SVE_0995100.1"/>
    </source>
</evidence>